<keyword evidence="8" id="KW-0472">Membrane</keyword>
<feature type="transmembrane region" description="Helical" evidence="8">
    <location>
        <begin position="731"/>
        <end position="754"/>
    </location>
</feature>
<evidence type="ECO:0000259" key="9">
    <source>
        <dbReference type="Pfam" id="PF04937"/>
    </source>
</evidence>
<dbReference type="GO" id="GO:0005506">
    <property type="term" value="F:iron ion binding"/>
    <property type="evidence" value="ECO:0007669"/>
    <property type="project" value="InterPro"/>
</dbReference>
<keyword evidence="8" id="KW-1133">Transmembrane helix</keyword>
<evidence type="ECO:0000256" key="8">
    <source>
        <dbReference type="SAM" id="Phobius"/>
    </source>
</evidence>
<dbReference type="InterPro" id="IPR002401">
    <property type="entry name" value="Cyt_P450_E_grp-I"/>
</dbReference>
<keyword evidence="5" id="KW-0408">Iron</keyword>
<dbReference type="OrthoDB" id="2402529at2759"/>
<name>A0A9N9F2K0_9GLOM</name>
<evidence type="ECO:0000256" key="2">
    <source>
        <dbReference type="ARBA" id="ARBA00022617"/>
    </source>
</evidence>
<comment type="caution">
    <text evidence="10">The sequence shown here is derived from an EMBL/GenBank/DDBJ whole genome shotgun (WGS) entry which is preliminary data.</text>
</comment>
<dbReference type="InterPro" id="IPR007021">
    <property type="entry name" value="DUF659"/>
</dbReference>
<dbReference type="Pfam" id="PF00067">
    <property type="entry name" value="p450"/>
    <property type="match status" value="1"/>
</dbReference>
<evidence type="ECO:0000313" key="11">
    <source>
        <dbReference type="Proteomes" id="UP000789405"/>
    </source>
</evidence>
<accession>A0A9N9F2K0</accession>
<dbReference type="PANTHER" id="PTHR24291">
    <property type="entry name" value="CYTOCHROME P450 FAMILY 4"/>
    <property type="match status" value="1"/>
</dbReference>
<evidence type="ECO:0000256" key="5">
    <source>
        <dbReference type="ARBA" id="ARBA00023004"/>
    </source>
</evidence>
<sequence>MSSVISDSNHDSQVPETDRADSSEDSSIGRPEDPVNAEYIKLGTRDKHGHVAIKLVESPFFIDLLKNLNAGYTPPSQKILSNLWLDQETARITVNIDEQLNRLKNLTLVLDGWTSGSHHSYYAFVIITSDRQQYVHSVQDFFSYSHTGCFLSNEIIKIIEEIGLNKFGAVVSDGAVAIQLAKNFVANKYPHIIPVRCIVHHIQLIATDIIKKTSFGSQVLSKCQEFVTYFQNSHMSGAQLRNEITDLFIKEPVLRNIIENNPRALSEKLRNYITSREFWANIECLHKILEPTKIAVKTVESSNSQGGGDNSVRELIAQIHNYDLQNSPYYSVFQDHIELPETCAGCERVFSVLNWFTQKRRNRLTVKKVSNMAKLHAYYVTNARHELNYVGQNLSENDFLKMMQDYTHSLTSGSAIINLAYALNNTNQPTILDEIIDHGETDFDIDALTSQGMQMRNALVDKESEDFSNDVRLRTISSIVLVVLVIGRLKGIGLPTLMLSSNFAIEDRRQAIYSIESHKMPYYAEVLITNRRLSREQASGLHAFVNLFSTVELILMVNLFSTVELISTVKNNFDPRKWAEKNLNDSIDIWEFYAGPFRVIVPCDAKYLDKIYLSNKNLSWKSNFFKRNLAAYDEVGALKGLIFNNNFHEWKRNRQFITKVLMSKKYHSEFISSVQKIFIELEDHWNESGAITLDLSKWVSNYKTKVAIETIIGQPSSSYNLLSISKAASEYIAMLAFLVFVPKCISSIVMFFAFSTMKKNSVFLNGTVRSIIENRRNEVKNGSTVKFNLLDLLLIANSPNDSEEYIKGEQPMNDDEIESNLAESFSASIETTSSAFCFLIYTIAKNPSILGKLCAEILKIFGSDTNSMITHEALEKCLYVDALVKEILRHSSPVPYNLRMLDGYESTDKFRWLPGTCFLVDNRRIMNNPKYWNEPNKFNPDRFLSKENGGTGEFNTALTKFMI</sequence>
<dbReference type="GO" id="GO:0016705">
    <property type="term" value="F:oxidoreductase activity, acting on paired donors, with incorporation or reduction of molecular oxygen"/>
    <property type="evidence" value="ECO:0007669"/>
    <property type="project" value="InterPro"/>
</dbReference>
<proteinExistence type="inferred from homology"/>
<dbReference type="Proteomes" id="UP000789405">
    <property type="component" value="Unassembled WGS sequence"/>
</dbReference>
<gene>
    <name evidence="10" type="ORF">DERYTH_LOCUS3088</name>
</gene>
<keyword evidence="6" id="KW-0503">Monooxygenase</keyword>
<evidence type="ECO:0000256" key="4">
    <source>
        <dbReference type="ARBA" id="ARBA00023002"/>
    </source>
</evidence>
<comment type="similarity">
    <text evidence="1">Belongs to the cytochrome P450 family.</text>
</comment>
<dbReference type="GO" id="GO:0020037">
    <property type="term" value="F:heme binding"/>
    <property type="evidence" value="ECO:0007669"/>
    <property type="project" value="InterPro"/>
</dbReference>
<evidence type="ECO:0000256" key="1">
    <source>
        <dbReference type="ARBA" id="ARBA00010617"/>
    </source>
</evidence>
<keyword evidence="11" id="KW-1185">Reference proteome</keyword>
<dbReference type="PANTHER" id="PTHR24291:SF50">
    <property type="entry name" value="BIFUNCTIONAL ALBAFLAVENONE MONOOXYGENASE_TERPENE SYNTHASE"/>
    <property type="match status" value="1"/>
</dbReference>
<reference evidence="10" key="1">
    <citation type="submission" date="2021-06" db="EMBL/GenBank/DDBJ databases">
        <authorList>
            <person name="Kallberg Y."/>
            <person name="Tangrot J."/>
            <person name="Rosling A."/>
        </authorList>
    </citation>
    <scope>NUCLEOTIDE SEQUENCE</scope>
    <source>
        <strain evidence="10">MA453B</strain>
    </source>
</reference>
<dbReference type="AlphaFoldDB" id="A0A9N9F2K0"/>
<keyword evidence="2" id="KW-0349">Heme</keyword>
<feature type="compositionally biased region" description="Polar residues" evidence="7">
    <location>
        <begin position="1"/>
        <end position="15"/>
    </location>
</feature>
<dbReference type="InterPro" id="IPR050196">
    <property type="entry name" value="Cytochrome_P450_Monoox"/>
</dbReference>
<dbReference type="Gene3D" id="1.10.630.10">
    <property type="entry name" value="Cytochrome P450"/>
    <property type="match status" value="1"/>
</dbReference>
<dbReference type="InterPro" id="IPR036396">
    <property type="entry name" value="Cyt_P450_sf"/>
</dbReference>
<keyword evidence="8" id="KW-0812">Transmembrane</keyword>
<dbReference type="InterPro" id="IPR012337">
    <property type="entry name" value="RNaseH-like_sf"/>
</dbReference>
<evidence type="ECO:0000256" key="7">
    <source>
        <dbReference type="SAM" id="MobiDB-lite"/>
    </source>
</evidence>
<organism evidence="10 11">
    <name type="scientific">Dentiscutata erythropus</name>
    <dbReference type="NCBI Taxonomy" id="1348616"/>
    <lineage>
        <taxon>Eukaryota</taxon>
        <taxon>Fungi</taxon>
        <taxon>Fungi incertae sedis</taxon>
        <taxon>Mucoromycota</taxon>
        <taxon>Glomeromycotina</taxon>
        <taxon>Glomeromycetes</taxon>
        <taxon>Diversisporales</taxon>
        <taxon>Gigasporaceae</taxon>
        <taxon>Dentiscutata</taxon>
    </lineage>
</organism>
<evidence type="ECO:0000256" key="6">
    <source>
        <dbReference type="ARBA" id="ARBA00023033"/>
    </source>
</evidence>
<dbReference type="EMBL" id="CAJVPY010001048">
    <property type="protein sequence ID" value="CAG8504857.1"/>
    <property type="molecule type" value="Genomic_DNA"/>
</dbReference>
<dbReference type="Pfam" id="PF04937">
    <property type="entry name" value="DUF659"/>
    <property type="match status" value="1"/>
</dbReference>
<keyword evidence="4" id="KW-0560">Oxidoreductase</keyword>
<evidence type="ECO:0000256" key="3">
    <source>
        <dbReference type="ARBA" id="ARBA00022723"/>
    </source>
</evidence>
<evidence type="ECO:0000313" key="10">
    <source>
        <dbReference type="EMBL" id="CAG8504857.1"/>
    </source>
</evidence>
<protein>
    <submittedName>
        <fullName evidence="10">18208_t:CDS:1</fullName>
    </submittedName>
</protein>
<feature type="region of interest" description="Disordered" evidence="7">
    <location>
        <begin position="1"/>
        <end position="34"/>
    </location>
</feature>
<dbReference type="GO" id="GO:0004497">
    <property type="term" value="F:monooxygenase activity"/>
    <property type="evidence" value="ECO:0007669"/>
    <property type="project" value="UniProtKB-KW"/>
</dbReference>
<dbReference type="PRINTS" id="PR00463">
    <property type="entry name" value="EP450I"/>
</dbReference>
<dbReference type="SUPFAM" id="SSF53098">
    <property type="entry name" value="Ribonuclease H-like"/>
    <property type="match status" value="1"/>
</dbReference>
<keyword evidence="3" id="KW-0479">Metal-binding</keyword>
<feature type="domain" description="DUF659" evidence="9">
    <location>
        <begin position="75"/>
        <end position="221"/>
    </location>
</feature>
<dbReference type="InterPro" id="IPR001128">
    <property type="entry name" value="Cyt_P450"/>
</dbReference>
<dbReference type="SUPFAM" id="SSF48264">
    <property type="entry name" value="Cytochrome P450"/>
    <property type="match status" value="1"/>
</dbReference>